<keyword evidence="1" id="KW-0677">Repeat</keyword>
<sequence length="222" mass="26516">MNNNNEIEKELIRWNKKLRIYPFDASNYIRRGMTYFKLGRLIESLRDYNKAEELNPQLTPYLWQRGLSYYYLGKYAQGARQFEIDLSVNSQDVEETIWNFLCIAQLEGIKEARESLLPVKYDPRPVMRKIYQLFAGHYSPENLLALEKTNSTRDNLYIHLYLGLFYEAHRGEIPMLEVGKTISSNIEKSRFHINEAIKYKVDDYMWYLARVHQQLRQPKVES</sequence>
<dbReference type="PANTHER" id="PTHR47908">
    <property type="match status" value="1"/>
</dbReference>
<protein>
    <submittedName>
        <fullName evidence="4">Tetratricopeptide repeat protein</fullName>
    </submittedName>
</protein>
<dbReference type="SUPFAM" id="SSF48452">
    <property type="entry name" value="TPR-like"/>
    <property type="match status" value="1"/>
</dbReference>
<dbReference type="InterPro" id="IPR011990">
    <property type="entry name" value="TPR-like_helical_dom_sf"/>
</dbReference>
<dbReference type="InterPro" id="IPR019734">
    <property type="entry name" value="TPR_rpt"/>
</dbReference>
<comment type="caution">
    <text evidence="4">The sequence shown here is derived from an EMBL/GenBank/DDBJ whole genome shotgun (WGS) entry which is preliminary data.</text>
</comment>
<dbReference type="EMBL" id="JADEWC010000010">
    <property type="protein sequence ID" value="MBE9222296.1"/>
    <property type="molecule type" value="Genomic_DNA"/>
</dbReference>
<dbReference type="Gene3D" id="1.25.40.10">
    <property type="entry name" value="Tetratricopeptide repeat domain"/>
    <property type="match status" value="1"/>
</dbReference>
<reference evidence="4 5" key="1">
    <citation type="submission" date="2020-10" db="EMBL/GenBank/DDBJ databases">
        <authorList>
            <person name="Castelo-Branco R."/>
            <person name="Eusebio N."/>
            <person name="Adriana R."/>
            <person name="Vieira A."/>
            <person name="Brugerolle De Fraissinette N."/>
            <person name="Rezende De Castro R."/>
            <person name="Schneider M.P."/>
            <person name="Vasconcelos V."/>
            <person name="Leao P.N."/>
        </authorList>
    </citation>
    <scope>NUCLEOTIDE SEQUENCE [LARGE SCALE GENOMIC DNA]</scope>
    <source>
        <strain evidence="4 5">LEGE 03274</strain>
    </source>
</reference>
<feature type="repeat" description="TPR" evidence="3">
    <location>
        <begin position="25"/>
        <end position="58"/>
    </location>
</feature>
<keyword evidence="2 3" id="KW-0802">TPR repeat</keyword>
<keyword evidence="5" id="KW-1185">Reference proteome</keyword>
<proteinExistence type="predicted"/>
<dbReference type="PROSITE" id="PS50005">
    <property type="entry name" value="TPR"/>
    <property type="match status" value="1"/>
</dbReference>
<dbReference type="InterPro" id="IPR013105">
    <property type="entry name" value="TPR_2"/>
</dbReference>
<dbReference type="Pfam" id="PF07719">
    <property type="entry name" value="TPR_2"/>
    <property type="match status" value="1"/>
</dbReference>
<organism evidence="4 5">
    <name type="scientific">Cyanobacterium stanieri LEGE 03274</name>
    <dbReference type="NCBI Taxonomy" id="1828756"/>
    <lineage>
        <taxon>Bacteria</taxon>
        <taxon>Bacillati</taxon>
        <taxon>Cyanobacteriota</taxon>
        <taxon>Cyanophyceae</taxon>
        <taxon>Oscillatoriophycideae</taxon>
        <taxon>Chroococcales</taxon>
        <taxon>Geminocystaceae</taxon>
        <taxon>Cyanobacterium</taxon>
    </lineage>
</organism>
<evidence type="ECO:0000256" key="2">
    <source>
        <dbReference type="ARBA" id="ARBA00022803"/>
    </source>
</evidence>
<dbReference type="SMART" id="SM00028">
    <property type="entry name" value="TPR"/>
    <property type="match status" value="2"/>
</dbReference>
<evidence type="ECO:0000313" key="4">
    <source>
        <dbReference type="EMBL" id="MBE9222296.1"/>
    </source>
</evidence>
<dbReference type="Proteomes" id="UP000654604">
    <property type="component" value="Unassembled WGS sequence"/>
</dbReference>
<dbReference type="PANTHER" id="PTHR47908:SF2">
    <property type="entry name" value="TETRATRICOPEPTIDE REPEAT (TPR)-LIKE SUPERFAMILY PROTEIN"/>
    <property type="match status" value="1"/>
</dbReference>
<accession>A0ABR9V327</accession>
<evidence type="ECO:0000256" key="3">
    <source>
        <dbReference type="PROSITE-ProRule" id="PRU00339"/>
    </source>
</evidence>
<gene>
    <name evidence="4" type="ORF">IQ215_06260</name>
</gene>
<evidence type="ECO:0000256" key="1">
    <source>
        <dbReference type="ARBA" id="ARBA00022737"/>
    </source>
</evidence>
<dbReference type="RefSeq" id="WP_193800455.1">
    <property type="nucleotide sequence ID" value="NZ_JADEWC010000010.1"/>
</dbReference>
<evidence type="ECO:0000313" key="5">
    <source>
        <dbReference type="Proteomes" id="UP000654604"/>
    </source>
</evidence>
<name>A0ABR9V327_9CHRO</name>